<dbReference type="InterPro" id="IPR027417">
    <property type="entry name" value="P-loop_NTPase"/>
</dbReference>
<dbReference type="GO" id="GO:0016301">
    <property type="term" value="F:kinase activity"/>
    <property type="evidence" value="ECO:0007669"/>
    <property type="project" value="UniProtKB-KW"/>
</dbReference>
<dbReference type="AlphaFoldDB" id="C6W7P3"/>
<dbReference type="KEGG" id="dfe:Dfer_5037"/>
<reference evidence="1 2" key="1">
    <citation type="journal article" date="2009" name="Stand. Genomic Sci.">
        <title>Complete genome sequence of Dyadobacter fermentans type strain (NS114).</title>
        <authorList>
            <person name="Lang E."/>
            <person name="Lapidus A."/>
            <person name="Chertkov O."/>
            <person name="Brettin T."/>
            <person name="Detter J.C."/>
            <person name="Han C."/>
            <person name="Copeland A."/>
            <person name="Glavina Del Rio T."/>
            <person name="Nolan M."/>
            <person name="Chen F."/>
            <person name="Lucas S."/>
            <person name="Tice H."/>
            <person name="Cheng J.F."/>
            <person name="Land M."/>
            <person name="Hauser L."/>
            <person name="Chang Y.J."/>
            <person name="Jeffries C.D."/>
            <person name="Kopitz M."/>
            <person name="Bruce D."/>
            <person name="Goodwin L."/>
            <person name="Pitluck S."/>
            <person name="Ovchinnikova G."/>
            <person name="Pati A."/>
            <person name="Ivanova N."/>
            <person name="Mavrommatis K."/>
            <person name="Chen A."/>
            <person name="Palaniappan K."/>
            <person name="Chain P."/>
            <person name="Bristow J."/>
            <person name="Eisen J.A."/>
            <person name="Markowitz V."/>
            <person name="Hugenholtz P."/>
            <person name="Goker M."/>
            <person name="Rohde M."/>
            <person name="Kyrpides N.C."/>
            <person name="Klenk H.P."/>
        </authorList>
    </citation>
    <scope>NUCLEOTIDE SEQUENCE [LARGE SCALE GENOMIC DNA]</scope>
    <source>
        <strain evidence="2">ATCC 700827 / DSM 18053 / CIP 107007 / KCTC 52180 / NS114</strain>
    </source>
</reference>
<accession>C6W7P3</accession>
<keyword evidence="2" id="KW-1185">Reference proteome</keyword>
<sequence length="313" mass="35025">MINFESTHMHYYIAFGLHIHSEISLPELAEGDAHSVAEIYIRKGEVRLPAMHPTRIFRRGIKAAFGEDESQALYLNWPNVASFKASGGNELVVSPVASDPDIISLFTVSEALGLILFQRGHFLLHASAVVVGEEAWCFMGMPGAGKSSTAAAFIKAGCRLLSDDLTAITFDEAGKPFILPAYPQLKIWERTVAGLQYDPSDLEPVSEGVNKYAYQPREQFTAQPVPLKKVFFLHKARNKPEFQNLGIAEIPGEMLRNFPLPASLIADKNLKRHFFQSLQCARSAEVLRRRRPEGFEKLEKWAEDSIREQLIAE</sequence>
<proteinExistence type="predicted"/>
<dbReference type="SUPFAM" id="SSF53795">
    <property type="entry name" value="PEP carboxykinase-like"/>
    <property type="match status" value="1"/>
</dbReference>
<evidence type="ECO:0000313" key="2">
    <source>
        <dbReference type="Proteomes" id="UP000002011"/>
    </source>
</evidence>
<evidence type="ECO:0000313" key="1">
    <source>
        <dbReference type="EMBL" id="ACT96237.1"/>
    </source>
</evidence>
<dbReference type="EMBL" id="CP001619">
    <property type="protein sequence ID" value="ACT96237.1"/>
    <property type="molecule type" value="Genomic_DNA"/>
</dbReference>
<dbReference type="Proteomes" id="UP000002011">
    <property type="component" value="Chromosome"/>
</dbReference>
<keyword evidence="1" id="KW-0418">Kinase</keyword>
<dbReference type="HOGENOM" id="CLU_073290_1_0_10"/>
<protein>
    <submittedName>
        <fullName evidence="1">HPr kinase</fullName>
    </submittedName>
</protein>
<dbReference type="Gene3D" id="3.40.50.300">
    <property type="entry name" value="P-loop containing nucleotide triphosphate hydrolases"/>
    <property type="match status" value="1"/>
</dbReference>
<keyword evidence="1" id="KW-0808">Transferase</keyword>
<organism evidence="1 2">
    <name type="scientific">Dyadobacter fermentans (strain ATCC 700827 / DSM 18053 / CIP 107007 / KCTC 52180 / NS114)</name>
    <dbReference type="NCBI Taxonomy" id="471854"/>
    <lineage>
        <taxon>Bacteria</taxon>
        <taxon>Pseudomonadati</taxon>
        <taxon>Bacteroidota</taxon>
        <taxon>Cytophagia</taxon>
        <taxon>Cytophagales</taxon>
        <taxon>Spirosomataceae</taxon>
        <taxon>Dyadobacter</taxon>
    </lineage>
</organism>
<gene>
    <name evidence="1" type="ordered locus">Dfer_5037</name>
</gene>
<name>C6W7P3_DYAFD</name>
<dbReference type="eggNOG" id="COG1493">
    <property type="taxonomic scope" value="Bacteria"/>
</dbReference>
<dbReference type="STRING" id="471854.Dfer_5037"/>